<dbReference type="RefSeq" id="WP_008696103.1">
    <property type="nucleotide sequence ID" value="NZ_KE161007.1"/>
</dbReference>
<dbReference type="HOGENOM" id="CLU_037612_1_4_0"/>
<name>H1PQM0_9FUSO</name>
<dbReference type="AlphaFoldDB" id="H1PQM0"/>
<reference evidence="2 3" key="1">
    <citation type="submission" date="2012-07" db="EMBL/GenBank/DDBJ databases">
        <title>The Genome Sequence of Fusobacterium ulcerans 12_1B.</title>
        <authorList>
            <consortium name="The Broad Institute Genome Sequencing Platform"/>
            <person name="Earl A."/>
            <person name="Ward D."/>
            <person name="Feldgarden M."/>
            <person name="Gevers D."/>
            <person name="Strauss J."/>
            <person name="Ambrose C.E."/>
            <person name="Allen-Vercoe E."/>
            <person name="Walker B."/>
            <person name="Young S.K."/>
            <person name="Zeng Q."/>
            <person name="Gargeya S."/>
            <person name="Fitzgerald M."/>
            <person name="Haas B."/>
            <person name="Abouelleil A."/>
            <person name="Alvarado L."/>
            <person name="Arachchi H.M."/>
            <person name="Berlin A.M."/>
            <person name="Chapman S.B."/>
            <person name="Goldberg J."/>
            <person name="Griggs A."/>
            <person name="Gujja S."/>
            <person name="Hansen M."/>
            <person name="Howarth C."/>
            <person name="Imamovic A."/>
            <person name="Larimer J."/>
            <person name="McCowen C."/>
            <person name="Montmayeur A."/>
            <person name="Murphy C."/>
            <person name="Neiman D."/>
            <person name="Pearson M."/>
            <person name="Priest M."/>
            <person name="Roberts A."/>
            <person name="Saif S."/>
            <person name="Shea T."/>
            <person name="Sisk P."/>
            <person name="Sykes S."/>
            <person name="Wortman J."/>
            <person name="Nusbaum C."/>
            <person name="Birren B."/>
        </authorList>
    </citation>
    <scope>NUCLEOTIDE SEQUENCE [LARGE SCALE GENOMIC DNA]</scope>
    <source>
        <strain evidence="2 3">12_1B</strain>
    </source>
</reference>
<dbReference type="PATRIC" id="fig|457404.5.peg.549"/>
<evidence type="ECO:0000313" key="2">
    <source>
        <dbReference type="EMBL" id="EHO83695.1"/>
    </source>
</evidence>
<comment type="caution">
    <text evidence="2">The sequence shown here is derived from an EMBL/GenBank/DDBJ whole genome shotgun (WGS) entry which is preliminary data.</text>
</comment>
<proteinExistence type="predicted"/>
<dbReference type="BioCyc" id="FSP457404-HMP:GTSQ-715-MONOMER"/>
<dbReference type="Proteomes" id="UP000003233">
    <property type="component" value="Unassembled WGS sequence"/>
</dbReference>
<sequence>MNKGKVILIQAKKGGVGKSWLCLQLAYGMVKTLNKKVVILTSDNQNNILTYAGLNEKIEHGIEHWIETGKGQYAELRENLYYIPLNSPTLPIGSKNKFNGFIESLKNKFDYIFIDGTPLININTEFSEAADHIVIPTFLDGVTSMSINDMMKKFGTTKIKAVIPNRAAPRSSLEAEYYNSLKSTLEKSNIVLTCPVKQSTYISKLLDQGKTVYDTTSVKAEVIKNELKRVIEVIR</sequence>
<dbReference type="SUPFAM" id="SSF52540">
    <property type="entry name" value="P-loop containing nucleoside triphosphate hydrolases"/>
    <property type="match status" value="1"/>
</dbReference>
<dbReference type="InterPro" id="IPR027417">
    <property type="entry name" value="P-loop_NTPase"/>
</dbReference>
<dbReference type="Pfam" id="PF13614">
    <property type="entry name" value="AAA_31"/>
    <property type="match status" value="1"/>
</dbReference>
<dbReference type="PANTHER" id="PTHR13696:SF99">
    <property type="entry name" value="COBYRINIC ACID AC-DIAMIDE SYNTHASE"/>
    <property type="match status" value="1"/>
</dbReference>
<dbReference type="EMBL" id="AGWJ02000002">
    <property type="protein sequence ID" value="EHO83695.1"/>
    <property type="molecule type" value="Genomic_DNA"/>
</dbReference>
<evidence type="ECO:0000259" key="1">
    <source>
        <dbReference type="Pfam" id="PF13614"/>
    </source>
</evidence>
<dbReference type="PANTHER" id="PTHR13696">
    <property type="entry name" value="P-LOOP CONTAINING NUCLEOSIDE TRIPHOSPHATE HYDROLASE"/>
    <property type="match status" value="1"/>
</dbReference>
<keyword evidence="3" id="KW-1185">Reference proteome</keyword>
<evidence type="ECO:0000313" key="3">
    <source>
        <dbReference type="Proteomes" id="UP000003233"/>
    </source>
</evidence>
<gene>
    <name evidence="2" type="ORF">HMPREF0402_00713</name>
</gene>
<dbReference type="InterPro" id="IPR025669">
    <property type="entry name" value="AAA_dom"/>
</dbReference>
<protein>
    <recommendedName>
        <fullName evidence="1">AAA domain-containing protein</fullName>
    </recommendedName>
</protein>
<dbReference type="Gene3D" id="3.40.50.300">
    <property type="entry name" value="P-loop containing nucleotide triphosphate hydrolases"/>
    <property type="match status" value="1"/>
</dbReference>
<dbReference type="InterPro" id="IPR050678">
    <property type="entry name" value="DNA_Partitioning_ATPase"/>
</dbReference>
<organism evidence="2 3">
    <name type="scientific">Fusobacterium ulcerans 12-1B</name>
    <dbReference type="NCBI Taxonomy" id="457404"/>
    <lineage>
        <taxon>Bacteria</taxon>
        <taxon>Fusobacteriati</taxon>
        <taxon>Fusobacteriota</taxon>
        <taxon>Fusobacteriia</taxon>
        <taxon>Fusobacteriales</taxon>
        <taxon>Fusobacteriaceae</taxon>
        <taxon>Fusobacterium</taxon>
    </lineage>
</organism>
<accession>H1PQM0</accession>
<feature type="domain" description="AAA" evidence="1">
    <location>
        <begin position="5"/>
        <end position="155"/>
    </location>
</feature>